<dbReference type="PANTHER" id="PTHR43130:SF3">
    <property type="entry name" value="HTH-TYPE TRANSCRIPTIONAL REGULATOR RV1931C"/>
    <property type="match status" value="1"/>
</dbReference>
<dbReference type="InterPro" id="IPR018060">
    <property type="entry name" value="HTH_AraC"/>
</dbReference>
<keyword evidence="1" id="KW-0805">Transcription regulation</keyword>
<dbReference type="Proteomes" id="UP000253831">
    <property type="component" value="Unassembled WGS sequence"/>
</dbReference>
<dbReference type="SUPFAM" id="SSF52317">
    <property type="entry name" value="Class I glutamine amidotransferase-like"/>
    <property type="match status" value="1"/>
</dbReference>
<dbReference type="GO" id="GO:0043565">
    <property type="term" value="F:sequence-specific DNA binding"/>
    <property type="evidence" value="ECO:0007669"/>
    <property type="project" value="InterPro"/>
</dbReference>
<dbReference type="Gene3D" id="3.40.50.880">
    <property type="match status" value="1"/>
</dbReference>
<dbReference type="Gene3D" id="1.10.10.60">
    <property type="entry name" value="Homeodomain-like"/>
    <property type="match status" value="2"/>
</dbReference>
<dbReference type="Pfam" id="PF12833">
    <property type="entry name" value="HTH_18"/>
    <property type="match status" value="1"/>
</dbReference>
<dbReference type="PROSITE" id="PS01124">
    <property type="entry name" value="HTH_ARAC_FAMILY_2"/>
    <property type="match status" value="1"/>
</dbReference>
<evidence type="ECO:0000313" key="5">
    <source>
        <dbReference type="Proteomes" id="UP000253831"/>
    </source>
</evidence>
<gene>
    <name evidence="4" type="ORF">DVS81_16585</name>
</gene>
<dbReference type="InterPro" id="IPR029062">
    <property type="entry name" value="Class_I_gatase-like"/>
</dbReference>
<dbReference type="Pfam" id="PF01965">
    <property type="entry name" value="DJ-1_PfpI"/>
    <property type="match status" value="1"/>
</dbReference>
<keyword evidence="2" id="KW-0804">Transcription</keyword>
<dbReference type="GO" id="GO:0003700">
    <property type="term" value="F:DNA-binding transcription factor activity"/>
    <property type="evidence" value="ECO:0007669"/>
    <property type="project" value="InterPro"/>
</dbReference>
<reference evidence="4 5" key="1">
    <citation type="submission" date="2018-05" db="EMBL/GenBank/DDBJ databases">
        <title>Integrated omic analyses show evidence that a Ca. Accumulibacter phosphatis strain performs denitrification under micro-aerobic conditions.</title>
        <authorList>
            <person name="Camejo P.Y."/>
            <person name="Katherine M.D."/>
            <person name="Daniel N.R."/>
        </authorList>
    </citation>
    <scope>NUCLEOTIDE SEQUENCE [LARGE SCALE GENOMIC DNA]</scope>
    <source>
        <strain evidence="4">UW-LDO-IC</strain>
    </source>
</reference>
<dbReference type="SMART" id="SM00342">
    <property type="entry name" value="HTH_ARAC"/>
    <property type="match status" value="1"/>
</dbReference>
<evidence type="ECO:0000256" key="2">
    <source>
        <dbReference type="ARBA" id="ARBA00023163"/>
    </source>
</evidence>
<dbReference type="InterPro" id="IPR052158">
    <property type="entry name" value="INH-QAR"/>
</dbReference>
<dbReference type="SUPFAM" id="SSF46689">
    <property type="entry name" value="Homeodomain-like"/>
    <property type="match status" value="1"/>
</dbReference>
<proteinExistence type="predicted"/>
<evidence type="ECO:0000313" key="4">
    <source>
        <dbReference type="EMBL" id="RDE49426.1"/>
    </source>
</evidence>
<sequence>MPTPAQPVTVALLGTPEIGAATLYGFYDLLSGTRRDWQLLHGGMPGESPFRPLVVSADGLPFSSANGICITPDASFADCPRPQVVCVTDLMIAPDAPLPARYSDAAAWVRGAWDAGATLACACSGALLLAETELLEESDATSHWAYCDRLAREHPRTRWHADRGLVVTGPEGRILMAGSGIAWHMLVLALIARFSSPEDAMHVARINLLDMNQTSPMAYASLTRGGRASDELISRCQLWAASNYRVEAPVMQMVELSGLPERTFKRRFQLATGTTPLEYIHTLRIEEAKQMLEASDLPIEAIAEEVGYQDTSFFGRLFKRKVILTPAQYRRRFGALGDQLRRAAQMA</sequence>
<comment type="caution">
    <text evidence="4">The sequence shown here is derived from an EMBL/GenBank/DDBJ whole genome shotgun (WGS) entry which is preliminary data.</text>
</comment>
<name>A0A369XKJ2_9PROT</name>
<evidence type="ECO:0000256" key="1">
    <source>
        <dbReference type="ARBA" id="ARBA00023015"/>
    </source>
</evidence>
<dbReference type="EMBL" id="QPGA01000042">
    <property type="protein sequence ID" value="RDE49426.1"/>
    <property type="molecule type" value="Genomic_DNA"/>
</dbReference>
<protein>
    <submittedName>
        <fullName evidence="4">Helix-turn-helix domain-containing protein</fullName>
    </submittedName>
</protein>
<evidence type="ECO:0000259" key="3">
    <source>
        <dbReference type="PROSITE" id="PS01124"/>
    </source>
</evidence>
<dbReference type="AlphaFoldDB" id="A0A369XKJ2"/>
<organism evidence="4 5">
    <name type="scientific">Candidatus Accumulibacter meliphilus</name>
    <dbReference type="NCBI Taxonomy" id="2211374"/>
    <lineage>
        <taxon>Bacteria</taxon>
        <taxon>Pseudomonadati</taxon>
        <taxon>Pseudomonadota</taxon>
        <taxon>Betaproteobacteria</taxon>
        <taxon>Candidatus Accumulibacter</taxon>
    </lineage>
</organism>
<feature type="domain" description="HTH araC/xylS-type" evidence="3">
    <location>
        <begin position="234"/>
        <end position="332"/>
    </location>
</feature>
<dbReference type="InterPro" id="IPR002818">
    <property type="entry name" value="DJ-1/PfpI"/>
</dbReference>
<dbReference type="PANTHER" id="PTHR43130">
    <property type="entry name" value="ARAC-FAMILY TRANSCRIPTIONAL REGULATOR"/>
    <property type="match status" value="1"/>
</dbReference>
<dbReference type="InterPro" id="IPR009057">
    <property type="entry name" value="Homeodomain-like_sf"/>
</dbReference>
<accession>A0A369XKJ2</accession>